<protein>
    <recommendedName>
        <fullName evidence="4">Transmembrane protein</fullName>
    </recommendedName>
</protein>
<name>A0ABU6QCT3_9FABA</name>
<dbReference type="EMBL" id="JASCZI010000155">
    <property type="protein sequence ID" value="MED6109462.1"/>
    <property type="molecule type" value="Genomic_DNA"/>
</dbReference>
<evidence type="ECO:0000313" key="3">
    <source>
        <dbReference type="Proteomes" id="UP001341840"/>
    </source>
</evidence>
<keyword evidence="1" id="KW-0732">Signal</keyword>
<accession>A0ABU6QCT3</accession>
<keyword evidence="3" id="KW-1185">Reference proteome</keyword>
<comment type="caution">
    <text evidence="2">The sequence shown here is derived from an EMBL/GenBank/DDBJ whole genome shotgun (WGS) entry which is preliminary data.</text>
</comment>
<reference evidence="2 3" key="1">
    <citation type="journal article" date="2023" name="Plants (Basel)">
        <title>Bridging the Gap: Combining Genomics and Transcriptomics Approaches to Understand Stylosanthes scabra, an Orphan Legume from the Brazilian Caatinga.</title>
        <authorList>
            <person name="Ferreira-Neto J.R.C."/>
            <person name="da Silva M.D."/>
            <person name="Binneck E."/>
            <person name="de Melo N.F."/>
            <person name="da Silva R.H."/>
            <person name="de Melo A.L.T.M."/>
            <person name="Pandolfi V."/>
            <person name="Bustamante F.O."/>
            <person name="Brasileiro-Vidal A.C."/>
            <person name="Benko-Iseppon A.M."/>
        </authorList>
    </citation>
    <scope>NUCLEOTIDE SEQUENCE [LARGE SCALE GENOMIC DNA]</scope>
    <source>
        <tissue evidence="2">Leaves</tissue>
    </source>
</reference>
<sequence>MAIALLWLWNLQSLWPFSALRTNELQDSKKLVSKLSIPDHTKQFVFAFRDPKTQTLIYVLSALNLSEKSAIDAQSLIREIRPDAVVVQGGRSPFPEILESEGDVEFDKALPTSPFGVIKQCFVEKIGREQYESVAGNFVMREIFGTSFHGHLLAAKKAAEDVGSAFVVIESAIGSSCWGNSSDNDNSNNGGGVETGIHFKSFVSSLVPQQPGVVTLAPMTLKRFSLSNDARAQMAKVLSVAMDPLLLTSSGSVSEVGSGEIQPSSSYEAPAFARSIYPLLEDLYNIFDDIPSIGKALAQAQKMLLDVNRGEAPDARTVSEVYTFRIAVEGLRVALNKSSLRPINKKLDPNSQKIDFSELSDDEKSHVLFAHAIRSQADKFKTIVAVVDASSLAGLRKHWDTPLPDVVKELVGDLTANSGEGVNYSNKKRLLPDNPMMAVGAGATAVLGASSLTKVVPASTLMKVATFKVPASFKFIASYTHKAVAFALGPSKVVASSGAKTSSMMKAAASAEKIRAIAHSIIASAERTSISVMRTAFYEIMRKRKMQPVGFLPWATFVGSIGACSGLLMCGDGIECAVESVPAAHSIASLGRGIQHLREASKSVMLAEGTRIQNSIESLINRIKKTRDR</sequence>
<gene>
    <name evidence="2" type="ORF">PIB30_033843</name>
</gene>
<dbReference type="PANTHER" id="PTHR36020">
    <property type="entry name" value="TRANSMEMBRANE PROTEIN"/>
    <property type="match status" value="1"/>
</dbReference>
<dbReference type="Proteomes" id="UP001341840">
    <property type="component" value="Unassembled WGS sequence"/>
</dbReference>
<evidence type="ECO:0008006" key="4">
    <source>
        <dbReference type="Google" id="ProtNLM"/>
    </source>
</evidence>
<proteinExistence type="predicted"/>
<feature type="chain" id="PRO_5046119419" description="Transmembrane protein" evidence="1">
    <location>
        <begin position="20"/>
        <end position="629"/>
    </location>
</feature>
<feature type="signal peptide" evidence="1">
    <location>
        <begin position="1"/>
        <end position="19"/>
    </location>
</feature>
<evidence type="ECO:0000313" key="2">
    <source>
        <dbReference type="EMBL" id="MED6109462.1"/>
    </source>
</evidence>
<evidence type="ECO:0000256" key="1">
    <source>
        <dbReference type="SAM" id="SignalP"/>
    </source>
</evidence>
<dbReference type="PANTHER" id="PTHR36020:SF1">
    <property type="entry name" value="TRANSMEMBRANE PROTEIN"/>
    <property type="match status" value="1"/>
</dbReference>
<organism evidence="2 3">
    <name type="scientific">Stylosanthes scabra</name>
    <dbReference type="NCBI Taxonomy" id="79078"/>
    <lineage>
        <taxon>Eukaryota</taxon>
        <taxon>Viridiplantae</taxon>
        <taxon>Streptophyta</taxon>
        <taxon>Embryophyta</taxon>
        <taxon>Tracheophyta</taxon>
        <taxon>Spermatophyta</taxon>
        <taxon>Magnoliopsida</taxon>
        <taxon>eudicotyledons</taxon>
        <taxon>Gunneridae</taxon>
        <taxon>Pentapetalae</taxon>
        <taxon>rosids</taxon>
        <taxon>fabids</taxon>
        <taxon>Fabales</taxon>
        <taxon>Fabaceae</taxon>
        <taxon>Papilionoideae</taxon>
        <taxon>50 kb inversion clade</taxon>
        <taxon>dalbergioids sensu lato</taxon>
        <taxon>Dalbergieae</taxon>
        <taxon>Pterocarpus clade</taxon>
        <taxon>Stylosanthes</taxon>
    </lineage>
</organism>